<comment type="caution">
    <text evidence="3">The sequence shown here is derived from an EMBL/GenBank/DDBJ whole genome shotgun (WGS) entry which is preliminary data.</text>
</comment>
<proteinExistence type="inferred from homology"/>
<dbReference type="Gene3D" id="2.20.200.10">
    <property type="entry name" value="Outer membrane efflux proteins (OEP)"/>
    <property type="match status" value="1"/>
</dbReference>
<organism evidence="3 4">
    <name type="scientific">Acidovorax soli</name>
    <dbReference type="NCBI Taxonomy" id="592050"/>
    <lineage>
        <taxon>Bacteria</taxon>
        <taxon>Pseudomonadati</taxon>
        <taxon>Pseudomonadota</taxon>
        <taxon>Betaproteobacteria</taxon>
        <taxon>Burkholderiales</taxon>
        <taxon>Comamonadaceae</taxon>
        <taxon>Acidovorax</taxon>
    </lineage>
</organism>
<dbReference type="Pfam" id="PF02321">
    <property type="entry name" value="OEP"/>
    <property type="match status" value="2"/>
</dbReference>
<dbReference type="SUPFAM" id="SSF56954">
    <property type="entry name" value="Outer membrane efflux proteins (OEP)"/>
    <property type="match status" value="1"/>
</dbReference>
<evidence type="ECO:0000313" key="3">
    <source>
        <dbReference type="EMBL" id="MBB6560882.1"/>
    </source>
</evidence>
<name>A0A7X0UA22_9BURK</name>
<dbReference type="GO" id="GO:0015562">
    <property type="term" value="F:efflux transmembrane transporter activity"/>
    <property type="evidence" value="ECO:0007669"/>
    <property type="project" value="InterPro"/>
</dbReference>
<dbReference type="InterPro" id="IPR010131">
    <property type="entry name" value="MdtP/NodT-like"/>
</dbReference>
<evidence type="ECO:0000256" key="1">
    <source>
        <dbReference type="ARBA" id="ARBA00007613"/>
    </source>
</evidence>
<evidence type="ECO:0000256" key="2">
    <source>
        <dbReference type="SAM" id="SignalP"/>
    </source>
</evidence>
<dbReference type="EMBL" id="JACHLK010000007">
    <property type="protein sequence ID" value="MBB6560882.1"/>
    <property type="molecule type" value="Genomic_DNA"/>
</dbReference>
<keyword evidence="4" id="KW-1185">Reference proteome</keyword>
<feature type="signal peptide" evidence="2">
    <location>
        <begin position="1"/>
        <end position="23"/>
    </location>
</feature>
<comment type="similarity">
    <text evidence="1">Belongs to the outer membrane factor (OMF) (TC 1.B.17) family.</text>
</comment>
<dbReference type="InterPro" id="IPR003423">
    <property type="entry name" value="OMP_efflux"/>
</dbReference>
<dbReference type="PANTHER" id="PTHR30203:SF32">
    <property type="entry name" value="CATION EFFLUX SYSTEM PROTEIN CUSC"/>
    <property type="match status" value="1"/>
</dbReference>
<accession>A0A7X0UA22</accession>
<evidence type="ECO:0000313" key="4">
    <source>
        <dbReference type="Proteomes" id="UP000575083"/>
    </source>
</evidence>
<keyword evidence="2" id="KW-0732">Signal</keyword>
<dbReference type="PANTHER" id="PTHR30203">
    <property type="entry name" value="OUTER MEMBRANE CATION EFFLUX PROTEIN"/>
    <property type="match status" value="1"/>
</dbReference>
<feature type="chain" id="PRO_5030909679" evidence="2">
    <location>
        <begin position="24"/>
        <end position="495"/>
    </location>
</feature>
<dbReference type="PROSITE" id="PS51257">
    <property type="entry name" value="PROKAR_LIPOPROTEIN"/>
    <property type="match status" value="1"/>
</dbReference>
<dbReference type="Gene3D" id="1.20.1600.10">
    <property type="entry name" value="Outer membrane efflux proteins (OEP)"/>
    <property type="match status" value="1"/>
</dbReference>
<dbReference type="AlphaFoldDB" id="A0A7X0UA22"/>
<sequence>MSSRTLLTPLCALLILVGCTNLAPGYDRPAAPVPTALDNAATVAGDSTAYAPLGWDAVVQSAQLRELITLALQNNRDLRSAALAIERAQAQYGVSRADRLPGVGGTAQANRTRTAADLTTAGRSQTSEQYSVQLGITSYELDFFGRVRNLNEAALQEVLRTTDSQRSVQLSLVAEVTSAWLNLAADQARLELARETLRSREASYGLTERMHRLGGTSGLVLAQNQTTVDSARADVAAFTSQVARDRNALQLLVGAPVPAALLPVVQPVPPVPAAAQVPDERRSERVTQAAAPVPMLRESALQLLAVPAQIPSSVLLSRPDVMAAERSLQATYANIGAARAAFFPSISLTASVGTASNELSGLFGSGNLLWSFVPQIRLPIFDGGRNQANLEVAQANQRIALTQYEKVIQTAFREAADALAERATLTDRISAQTSLLAATERVYALSEARFKAGADNYLTVLDAQRSLYAAQQTLLSLQLAEQTNRITLYKVLGGG</sequence>
<reference evidence="3 4" key="1">
    <citation type="submission" date="2020-08" db="EMBL/GenBank/DDBJ databases">
        <title>Functional genomics of gut bacteria from endangered species of beetles.</title>
        <authorList>
            <person name="Carlos-Shanley C."/>
        </authorList>
    </citation>
    <scope>NUCLEOTIDE SEQUENCE [LARGE SCALE GENOMIC DNA]</scope>
    <source>
        <strain evidence="3 4">S00198</strain>
    </source>
</reference>
<gene>
    <name evidence="3" type="ORF">HNP48_003570</name>
</gene>
<dbReference type="Proteomes" id="UP000575083">
    <property type="component" value="Unassembled WGS sequence"/>
</dbReference>
<protein>
    <submittedName>
        <fullName evidence="3">Outer membrane protein TolC</fullName>
    </submittedName>
</protein>
<dbReference type="RefSeq" id="WP_184859367.1">
    <property type="nucleotide sequence ID" value="NZ_JACHLK010000007.1"/>
</dbReference>